<keyword evidence="1 4" id="KW-0349">Heme</keyword>
<keyword evidence="8" id="KW-1185">Reference proteome</keyword>
<feature type="domain" description="Cytochrome c" evidence="6">
    <location>
        <begin position="223"/>
        <end position="314"/>
    </location>
</feature>
<dbReference type="PROSITE" id="PS51007">
    <property type="entry name" value="CYTC"/>
    <property type="match status" value="2"/>
</dbReference>
<dbReference type="GO" id="GO:0020037">
    <property type="term" value="F:heme binding"/>
    <property type="evidence" value="ECO:0007669"/>
    <property type="project" value="InterPro"/>
</dbReference>
<keyword evidence="5" id="KW-0812">Transmembrane</keyword>
<dbReference type="Proteomes" id="UP000076959">
    <property type="component" value="Unassembled WGS sequence"/>
</dbReference>
<dbReference type="SUPFAM" id="SSF46626">
    <property type="entry name" value="Cytochrome c"/>
    <property type="match status" value="2"/>
</dbReference>
<dbReference type="RefSeq" id="WP_063699805.1">
    <property type="nucleotide sequence ID" value="NZ_LUUB01000053.1"/>
</dbReference>
<evidence type="ECO:0000259" key="6">
    <source>
        <dbReference type="PROSITE" id="PS51007"/>
    </source>
</evidence>
<dbReference type="EMBL" id="LUUB01000053">
    <property type="protein sequence ID" value="OAF10250.1"/>
    <property type="molecule type" value="Genomic_DNA"/>
</dbReference>
<feature type="domain" description="Cytochrome c" evidence="6">
    <location>
        <begin position="78"/>
        <end position="179"/>
    </location>
</feature>
<dbReference type="Pfam" id="PF00034">
    <property type="entry name" value="Cytochrom_C"/>
    <property type="match status" value="1"/>
</dbReference>
<dbReference type="GO" id="GO:0009055">
    <property type="term" value="F:electron transfer activity"/>
    <property type="evidence" value="ECO:0007669"/>
    <property type="project" value="InterPro"/>
</dbReference>
<name>A0A176YRE5_9BRAD</name>
<dbReference type="Gene3D" id="1.10.760.10">
    <property type="entry name" value="Cytochrome c-like domain"/>
    <property type="match status" value="2"/>
</dbReference>
<dbReference type="InterPro" id="IPR009056">
    <property type="entry name" value="Cyt_c-like_dom"/>
</dbReference>
<protein>
    <recommendedName>
        <fullName evidence="6">Cytochrome c domain-containing protein</fullName>
    </recommendedName>
</protein>
<evidence type="ECO:0000313" key="8">
    <source>
        <dbReference type="Proteomes" id="UP000076959"/>
    </source>
</evidence>
<evidence type="ECO:0000256" key="5">
    <source>
        <dbReference type="SAM" id="Phobius"/>
    </source>
</evidence>
<keyword evidence="3 4" id="KW-0408">Iron</keyword>
<reference evidence="7 8" key="1">
    <citation type="submission" date="2016-03" db="EMBL/GenBank/DDBJ databases">
        <title>Draft Genome Sequence of the Strain BR 10245 (Bradyrhizobium sp.) isolated from nodules of Centrolobium paraense.</title>
        <authorList>
            <person name="Simoes-Araujo J.L.Sr."/>
            <person name="Barauna A.C."/>
            <person name="Silva K."/>
            <person name="Zilli J.E."/>
        </authorList>
    </citation>
    <scope>NUCLEOTIDE SEQUENCE [LARGE SCALE GENOMIC DNA]</scope>
    <source>
        <strain evidence="7 8">BR 10245</strain>
    </source>
</reference>
<feature type="transmembrane region" description="Helical" evidence="5">
    <location>
        <begin position="6"/>
        <end position="25"/>
    </location>
</feature>
<dbReference type="OrthoDB" id="9773456at2"/>
<keyword evidence="5" id="KW-1133">Transmembrane helix</keyword>
<evidence type="ECO:0000256" key="3">
    <source>
        <dbReference type="ARBA" id="ARBA00023004"/>
    </source>
</evidence>
<accession>A0A176YRE5</accession>
<proteinExistence type="predicted"/>
<gene>
    <name evidence="7" type="ORF">AYJ54_11055</name>
</gene>
<dbReference type="GO" id="GO:0046872">
    <property type="term" value="F:metal ion binding"/>
    <property type="evidence" value="ECO:0007669"/>
    <property type="project" value="UniProtKB-KW"/>
</dbReference>
<dbReference type="PANTHER" id="PTHR35008:SF4">
    <property type="entry name" value="BLL4482 PROTEIN"/>
    <property type="match status" value="1"/>
</dbReference>
<keyword evidence="2 4" id="KW-0479">Metal-binding</keyword>
<keyword evidence="5" id="KW-0472">Membrane</keyword>
<comment type="caution">
    <text evidence="7">The sequence shown here is derived from an EMBL/GenBank/DDBJ whole genome shotgun (WGS) entry which is preliminary data.</text>
</comment>
<organism evidence="7 8">
    <name type="scientific">Bradyrhizobium centrolobii</name>
    <dbReference type="NCBI Taxonomy" id="1505087"/>
    <lineage>
        <taxon>Bacteria</taxon>
        <taxon>Pseudomonadati</taxon>
        <taxon>Pseudomonadota</taxon>
        <taxon>Alphaproteobacteria</taxon>
        <taxon>Hyphomicrobiales</taxon>
        <taxon>Nitrobacteraceae</taxon>
        <taxon>Bradyrhizobium</taxon>
    </lineage>
</organism>
<evidence type="ECO:0000256" key="2">
    <source>
        <dbReference type="ARBA" id="ARBA00022723"/>
    </source>
</evidence>
<evidence type="ECO:0000256" key="4">
    <source>
        <dbReference type="PROSITE-ProRule" id="PRU00433"/>
    </source>
</evidence>
<evidence type="ECO:0000313" key="7">
    <source>
        <dbReference type="EMBL" id="OAF10250.1"/>
    </source>
</evidence>
<dbReference type="InterPro" id="IPR036909">
    <property type="entry name" value="Cyt_c-like_dom_sf"/>
</dbReference>
<dbReference type="STRING" id="1505087.AYJ54_11055"/>
<evidence type="ECO:0000256" key="1">
    <source>
        <dbReference type="ARBA" id="ARBA00022617"/>
    </source>
</evidence>
<dbReference type="AlphaFoldDB" id="A0A176YRE5"/>
<dbReference type="PANTHER" id="PTHR35008">
    <property type="entry name" value="BLL4482 PROTEIN-RELATED"/>
    <property type="match status" value="1"/>
</dbReference>
<dbReference type="InterPro" id="IPR051459">
    <property type="entry name" value="Cytochrome_c-type_DH"/>
</dbReference>
<feature type="transmembrane region" description="Helical" evidence="5">
    <location>
        <begin position="37"/>
        <end position="59"/>
    </location>
</feature>
<sequence>MQNLIGLVLLIVASLLLIWLLTMVAKVRRRSLRWIGAVVLGVLLVMTSLLSGAVAAGLIKQHGRGAHLPVPAVEIDAGQVARGKAVSDSFCADCHSRTGTLTGGKDFAEEIPVPIGSFIPSNLTPAGSLAQWSDGEIFRAIRNSVGANGNWLTIMSYTSANMLSDGDIKAVIAYLRSLSPAGDRTPDPPDRLNLLGLAMLGADLLPAGKPISTTSITSPPPGATPEYGAYLVSYLDCRGCHGQELTGGVPGQMTPLGPDLTVMKSWSLHDFISTMRTGINPNGYGLSRQMPWRSIGCLGDDELTAMYEYVTNAIPGK</sequence>